<name>A0ABD7GP46_9ENTR</name>
<organism evidence="1 2">
    <name type="scientific">Enterobacter roggenkampii</name>
    <dbReference type="NCBI Taxonomy" id="1812935"/>
    <lineage>
        <taxon>Bacteria</taxon>
        <taxon>Pseudomonadati</taxon>
        <taxon>Pseudomonadota</taxon>
        <taxon>Gammaproteobacteria</taxon>
        <taxon>Enterobacterales</taxon>
        <taxon>Enterobacteriaceae</taxon>
        <taxon>Enterobacter</taxon>
        <taxon>Enterobacter cloacae complex</taxon>
    </lineage>
</organism>
<dbReference type="Proteomes" id="UP000255291">
    <property type="component" value="Unassembled WGS sequence"/>
</dbReference>
<proteinExistence type="predicted"/>
<dbReference type="EMBL" id="QRBW01000289">
    <property type="protein sequence ID" value="RDT52864.1"/>
    <property type="molecule type" value="Genomic_DNA"/>
</dbReference>
<feature type="non-terminal residue" evidence="1">
    <location>
        <position position="87"/>
    </location>
</feature>
<evidence type="ECO:0000313" key="1">
    <source>
        <dbReference type="EMBL" id="RDT52864.1"/>
    </source>
</evidence>
<evidence type="ECO:0000313" key="2">
    <source>
        <dbReference type="Proteomes" id="UP000255291"/>
    </source>
</evidence>
<dbReference type="AlphaFoldDB" id="A0ABD7GP46"/>
<accession>A0ABD7GP46</accession>
<sequence length="87" mass="10449">ESEYSGEDIAFCVNNCTFYFPNDELSDEQLLELIDFQIKVDYCRQRIEDEIERGIRSDWPYIEYVERERIITLDSDVKVDDEILSQQ</sequence>
<comment type="caution">
    <text evidence="1">The sequence shown here is derived from an EMBL/GenBank/DDBJ whole genome shotgun (WGS) entry which is preliminary data.</text>
</comment>
<protein>
    <submittedName>
        <fullName evidence="1">Uncharacterized protein</fullName>
    </submittedName>
</protein>
<reference evidence="1 2" key="1">
    <citation type="submission" date="2018-07" db="EMBL/GenBank/DDBJ databases">
        <title>The use of a cohorting ward and systematic surveillance cultures for the control of a Klebsiella pneumoniae carbapenemase (KPC)-producing Enterobacteriaceae outbreak.</title>
        <authorList>
            <person name="Doi Y."/>
        </authorList>
    </citation>
    <scope>NUCLEOTIDE SEQUENCE [LARGE SCALE GENOMIC DNA]</scope>
    <source>
        <strain evidence="1 2">1-RC-17-04017</strain>
    </source>
</reference>
<feature type="non-terminal residue" evidence="1">
    <location>
        <position position="1"/>
    </location>
</feature>
<gene>
    <name evidence="1" type="ORF">DXF87_25920</name>
</gene>